<dbReference type="RefSeq" id="WP_344250236.1">
    <property type="nucleotide sequence ID" value="NZ_BAAAPM010000009.1"/>
</dbReference>
<comment type="caution">
    <text evidence="2">The sequence shown here is derived from an EMBL/GenBank/DDBJ whole genome shotgun (WGS) entry which is preliminary data.</text>
</comment>
<dbReference type="EMBL" id="BAAAPM010000009">
    <property type="protein sequence ID" value="GAA1738247.1"/>
    <property type="molecule type" value="Genomic_DNA"/>
</dbReference>
<name>A0ABP4VUA4_9MICO</name>
<reference evidence="3" key="1">
    <citation type="journal article" date="2019" name="Int. J. Syst. Evol. Microbiol.">
        <title>The Global Catalogue of Microorganisms (GCM) 10K type strain sequencing project: providing services to taxonomists for standard genome sequencing and annotation.</title>
        <authorList>
            <consortium name="The Broad Institute Genomics Platform"/>
            <consortium name="The Broad Institute Genome Sequencing Center for Infectious Disease"/>
            <person name="Wu L."/>
            <person name="Ma J."/>
        </authorList>
    </citation>
    <scope>NUCLEOTIDE SEQUENCE [LARGE SCALE GENOMIC DNA]</scope>
    <source>
        <strain evidence="3">JCM 15589</strain>
    </source>
</reference>
<gene>
    <name evidence="2" type="ORF">GCM10009809_36700</name>
</gene>
<sequence>MDAHVYDMLFEHRQAELEREAALRRLAHELRAARRALRHTAGAAEPEPLRRPAFGGLRPAHDGHV</sequence>
<evidence type="ECO:0000313" key="2">
    <source>
        <dbReference type="EMBL" id="GAA1738247.1"/>
    </source>
</evidence>
<evidence type="ECO:0000313" key="3">
    <source>
        <dbReference type="Proteomes" id="UP001501138"/>
    </source>
</evidence>
<protein>
    <submittedName>
        <fullName evidence="2">Uncharacterized protein</fullName>
    </submittedName>
</protein>
<proteinExistence type="predicted"/>
<accession>A0ABP4VUA4</accession>
<keyword evidence="3" id="KW-1185">Reference proteome</keyword>
<feature type="region of interest" description="Disordered" evidence="1">
    <location>
        <begin position="38"/>
        <end position="65"/>
    </location>
</feature>
<organism evidence="2 3">
    <name type="scientific">Isoptericola hypogeus</name>
    <dbReference type="NCBI Taxonomy" id="300179"/>
    <lineage>
        <taxon>Bacteria</taxon>
        <taxon>Bacillati</taxon>
        <taxon>Actinomycetota</taxon>
        <taxon>Actinomycetes</taxon>
        <taxon>Micrococcales</taxon>
        <taxon>Promicromonosporaceae</taxon>
        <taxon>Isoptericola</taxon>
    </lineage>
</organism>
<dbReference type="Proteomes" id="UP001501138">
    <property type="component" value="Unassembled WGS sequence"/>
</dbReference>
<evidence type="ECO:0000256" key="1">
    <source>
        <dbReference type="SAM" id="MobiDB-lite"/>
    </source>
</evidence>